<organism evidence="1 2">
    <name type="scientific">Plakobranchus ocellatus</name>
    <dbReference type="NCBI Taxonomy" id="259542"/>
    <lineage>
        <taxon>Eukaryota</taxon>
        <taxon>Metazoa</taxon>
        <taxon>Spiralia</taxon>
        <taxon>Lophotrochozoa</taxon>
        <taxon>Mollusca</taxon>
        <taxon>Gastropoda</taxon>
        <taxon>Heterobranchia</taxon>
        <taxon>Euthyneura</taxon>
        <taxon>Panpulmonata</taxon>
        <taxon>Sacoglossa</taxon>
        <taxon>Placobranchoidea</taxon>
        <taxon>Plakobranchidae</taxon>
        <taxon>Plakobranchus</taxon>
    </lineage>
</organism>
<reference evidence="1 2" key="1">
    <citation type="journal article" date="2021" name="Elife">
        <title>Chloroplast acquisition without the gene transfer in kleptoplastic sea slugs, Plakobranchus ocellatus.</title>
        <authorList>
            <person name="Maeda T."/>
            <person name="Takahashi S."/>
            <person name="Yoshida T."/>
            <person name="Shimamura S."/>
            <person name="Takaki Y."/>
            <person name="Nagai Y."/>
            <person name="Toyoda A."/>
            <person name="Suzuki Y."/>
            <person name="Arimoto A."/>
            <person name="Ishii H."/>
            <person name="Satoh N."/>
            <person name="Nishiyama T."/>
            <person name="Hasebe M."/>
            <person name="Maruyama T."/>
            <person name="Minagawa J."/>
            <person name="Obokata J."/>
            <person name="Shigenobu S."/>
        </authorList>
    </citation>
    <scope>NUCLEOTIDE SEQUENCE [LARGE SCALE GENOMIC DNA]</scope>
</reference>
<gene>
    <name evidence="1" type="ORF">PoB_003344500</name>
</gene>
<evidence type="ECO:0000313" key="1">
    <source>
        <dbReference type="EMBL" id="GFO06940.1"/>
    </source>
</evidence>
<dbReference type="AlphaFoldDB" id="A0AAV4AFK0"/>
<sequence length="152" mass="16916">MPKTEPLCTRPTMPKNAAAGCRLTAVVARPAKILYSDLFSAVHDTYPLQDTFETGTSGLDGNISAQSTQTWTAAKQRQQQQIIICSSNSSNALATAAAAITEKHRRQQLQQEQQQQKQLLQNMRISLHRKNIRRTSTKSETIAVVPEIQQQQ</sequence>
<protein>
    <submittedName>
        <fullName evidence="1">Uncharacterized protein</fullName>
    </submittedName>
</protein>
<dbReference type="Proteomes" id="UP000735302">
    <property type="component" value="Unassembled WGS sequence"/>
</dbReference>
<proteinExistence type="predicted"/>
<dbReference type="EMBL" id="BLXT01003828">
    <property type="protein sequence ID" value="GFO06940.1"/>
    <property type="molecule type" value="Genomic_DNA"/>
</dbReference>
<evidence type="ECO:0000313" key="2">
    <source>
        <dbReference type="Proteomes" id="UP000735302"/>
    </source>
</evidence>
<accession>A0AAV4AFK0</accession>
<name>A0AAV4AFK0_9GAST</name>
<keyword evidence="2" id="KW-1185">Reference proteome</keyword>
<comment type="caution">
    <text evidence="1">The sequence shown here is derived from an EMBL/GenBank/DDBJ whole genome shotgun (WGS) entry which is preliminary data.</text>
</comment>